<reference evidence="3" key="1">
    <citation type="submission" date="2016-06" db="UniProtKB">
        <authorList>
            <consortium name="WormBaseParasite"/>
        </authorList>
    </citation>
    <scope>IDENTIFICATION</scope>
</reference>
<evidence type="ECO:0000313" key="2">
    <source>
        <dbReference type="Proteomes" id="UP000271098"/>
    </source>
</evidence>
<gene>
    <name evidence="1" type="ORF">GPUH_LOCUS1418</name>
</gene>
<dbReference type="AlphaFoldDB" id="A0A183CY77"/>
<evidence type="ECO:0000313" key="3">
    <source>
        <dbReference type="WBParaSite" id="GPUH_0000142101-mRNA-1"/>
    </source>
</evidence>
<dbReference type="EMBL" id="UYRT01001707">
    <property type="protein sequence ID" value="VDK30005.1"/>
    <property type="molecule type" value="Genomic_DNA"/>
</dbReference>
<proteinExistence type="predicted"/>
<sequence>AATVSFRYKNDSATSGAEVEEGSLQLGSISAQQIPNEQQQSQIQQQQIGFQTPAYAFSYNPDPYLQAQQLHQQYSSIAGATSQSFREHATEITRIACYQQQTNVPGSREYLMVTGRPQQVFVQQLAQQHFSSTASVQQQEQQQQDLQHHAIVTDSRGNTVGHFSVFHALYRFHPRVCLQQLREFAGHGYTIIGAVQWERAVRGDTQRLASSLCAVACMQQLWFCQDLLKFRFFLVPPTI</sequence>
<organism evidence="3">
    <name type="scientific">Gongylonema pulchrum</name>
    <dbReference type="NCBI Taxonomy" id="637853"/>
    <lineage>
        <taxon>Eukaryota</taxon>
        <taxon>Metazoa</taxon>
        <taxon>Ecdysozoa</taxon>
        <taxon>Nematoda</taxon>
        <taxon>Chromadorea</taxon>
        <taxon>Rhabditida</taxon>
        <taxon>Spirurina</taxon>
        <taxon>Spiruromorpha</taxon>
        <taxon>Spiruroidea</taxon>
        <taxon>Gongylonematidae</taxon>
        <taxon>Gongylonema</taxon>
    </lineage>
</organism>
<accession>A0A183CY77</accession>
<evidence type="ECO:0000313" key="1">
    <source>
        <dbReference type="EMBL" id="VDK30005.1"/>
    </source>
</evidence>
<protein>
    <submittedName>
        <fullName evidence="3">PUM-HD domain-containing protein</fullName>
    </submittedName>
</protein>
<dbReference type="WBParaSite" id="GPUH_0000142101-mRNA-1">
    <property type="protein sequence ID" value="GPUH_0000142101-mRNA-1"/>
    <property type="gene ID" value="GPUH_0000142101"/>
</dbReference>
<reference evidence="1 2" key="2">
    <citation type="submission" date="2018-11" db="EMBL/GenBank/DDBJ databases">
        <authorList>
            <consortium name="Pathogen Informatics"/>
        </authorList>
    </citation>
    <scope>NUCLEOTIDE SEQUENCE [LARGE SCALE GENOMIC DNA]</scope>
</reference>
<name>A0A183CY77_9BILA</name>
<keyword evidence="2" id="KW-1185">Reference proteome</keyword>
<dbReference type="Proteomes" id="UP000271098">
    <property type="component" value="Unassembled WGS sequence"/>
</dbReference>